<feature type="domain" description="4Fe-4S ferredoxin-type" evidence="1">
    <location>
        <begin position="1"/>
        <end position="30"/>
    </location>
</feature>
<dbReference type="PATRIC" id="fig|1073351.3.peg.786"/>
<sequence length="388" mass="44189">MNNISHIHSCYGCAVCAMACPKKIIDIHLNSNGFYEPYITDESKCVNCGLCLDVCSYTHTETALKEKPKVSYGAWSKEVSVRRVSASGGVGFEIGRYLIEQGYKAIGVKYSLENRRAEHYVAETVEDFIFSMGSKYIQSYTLSGFKGINRKDKFLITGTPCQIDSLRRYICRMKCEEHFILMDFFCHGVPSSHVWHKYVKEQQKVLGLLEFVSWRNKLNGWHDSWAMVLDGSKQQGEVVDWHDFYNMLIKGKKKIVNSRWTQGDAFYNMFLGNNCLGKACYKHCKFKYDCSSADVRIGDMWGNTYATEDKGVTACVAFTERGKKVLMNINCELNEYPFEQVAEGQIKAPITYPLGWSVVIQAAKSSIISMKQLVFISRVVGKINKIIK</sequence>
<dbReference type="OrthoDB" id="9813230at2"/>
<dbReference type="Proteomes" id="UP000014614">
    <property type="component" value="Unassembled WGS sequence"/>
</dbReference>
<dbReference type="Gene3D" id="3.30.70.20">
    <property type="match status" value="1"/>
</dbReference>
<comment type="caution">
    <text evidence="2">The sequence shown here is derived from an EMBL/GenBank/DDBJ whole genome shotgun (WGS) entry which is preliminary data.</text>
</comment>
<dbReference type="InterPro" id="IPR017896">
    <property type="entry name" value="4Fe4S_Fe-S-bd"/>
</dbReference>
<dbReference type="SUPFAM" id="SSF54862">
    <property type="entry name" value="4Fe-4S ferredoxins"/>
    <property type="match status" value="1"/>
</dbReference>
<name>S3YFW2_BACSE</name>
<feature type="domain" description="4Fe-4S ferredoxin-type" evidence="1">
    <location>
        <begin position="35"/>
        <end position="65"/>
    </location>
</feature>
<dbReference type="InterPro" id="IPR052977">
    <property type="entry name" value="Polyferredoxin-like_ET"/>
</dbReference>
<accession>S3YFW2</accession>
<dbReference type="PROSITE" id="PS51379">
    <property type="entry name" value="4FE4S_FER_2"/>
    <property type="match status" value="2"/>
</dbReference>
<dbReference type="AlphaFoldDB" id="S3YFW2"/>
<dbReference type="RefSeq" id="WP_016661226.1">
    <property type="nucleotide sequence ID" value="NZ_KE340311.1"/>
</dbReference>
<protein>
    <recommendedName>
        <fullName evidence="1">4Fe-4S ferredoxin-type domain-containing protein</fullName>
    </recommendedName>
</protein>
<dbReference type="InterPro" id="IPR007525">
    <property type="entry name" value="FrhB_FdhB_C"/>
</dbReference>
<gene>
    <name evidence="2" type="ORF">HMPREF1181_00800</name>
</gene>
<dbReference type="Pfam" id="PF12838">
    <property type="entry name" value="Fer4_7"/>
    <property type="match status" value="1"/>
</dbReference>
<organism evidence="2 3">
    <name type="scientific">Bacteroides stercoris CC31F</name>
    <dbReference type="NCBI Taxonomy" id="1073351"/>
    <lineage>
        <taxon>Bacteria</taxon>
        <taxon>Pseudomonadati</taxon>
        <taxon>Bacteroidota</taxon>
        <taxon>Bacteroidia</taxon>
        <taxon>Bacteroidales</taxon>
        <taxon>Bacteroidaceae</taxon>
        <taxon>Bacteroides</taxon>
    </lineage>
</organism>
<dbReference type="Pfam" id="PF04432">
    <property type="entry name" value="FrhB_FdhB_C"/>
    <property type="match status" value="1"/>
</dbReference>
<dbReference type="PANTHER" id="PTHR43193">
    <property type="match status" value="1"/>
</dbReference>
<proteinExistence type="predicted"/>
<dbReference type="EMBL" id="ATFP01000013">
    <property type="protein sequence ID" value="EPH21221.1"/>
    <property type="molecule type" value="Genomic_DNA"/>
</dbReference>
<evidence type="ECO:0000313" key="3">
    <source>
        <dbReference type="Proteomes" id="UP000014614"/>
    </source>
</evidence>
<dbReference type="HOGENOM" id="CLU_037958_1_1_10"/>
<evidence type="ECO:0000259" key="1">
    <source>
        <dbReference type="PROSITE" id="PS51379"/>
    </source>
</evidence>
<dbReference type="PANTHER" id="PTHR43193:SF2">
    <property type="entry name" value="POLYFERREDOXIN PROTEIN FWDF"/>
    <property type="match status" value="1"/>
</dbReference>
<evidence type="ECO:0000313" key="2">
    <source>
        <dbReference type="EMBL" id="EPH21221.1"/>
    </source>
</evidence>
<reference evidence="2 3" key="1">
    <citation type="submission" date="2013-05" db="EMBL/GenBank/DDBJ databases">
        <title>The Genome Sequence of Bacteroides stercoris CC31F.</title>
        <authorList>
            <consortium name="The Broad Institute Genomics Platform"/>
            <person name="Earl A."/>
            <person name="Ward D."/>
            <person name="Feldgarden M."/>
            <person name="Gevers D."/>
            <person name="Oliphant K."/>
            <person name="Allen-Vercoe E."/>
            <person name="Walker B."/>
            <person name="Young S."/>
            <person name="Zeng Q."/>
            <person name="Gargeya S."/>
            <person name="Fitzgerald M."/>
            <person name="Haas B."/>
            <person name="Abouelleil A."/>
            <person name="Allen A.W."/>
            <person name="Alvarado L."/>
            <person name="Arachchi H.M."/>
            <person name="Berlin A.M."/>
            <person name="Chapman S.B."/>
            <person name="Gainer-Dewar J."/>
            <person name="Goldberg J."/>
            <person name="Griggs A."/>
            <person name="Gujja S."/>
            <person name="Hansen M."/>
            <person name="Howarth C."/>
            <person name="Imamovic A."/>
            <person name="Ireland A."/>
            <person name="Larimer J."/>
            <person name="McCowan C."/>
            <person name="Murphy C."/>
            <person name="Pearson M."/>
            <person name="Poon T.W."/>
            <person name="Priest M."/>
            <person name="Roberts A."/>
            <person name="Saif S."/>
            <person name="Shea T."/>
            <person name="Sisk P."/>
            <person name="Sykes S."/>
            <person name="Wortman J."/>
            <person name="Nusbaum C."/>
            <person name="Birren B."/>
        </authorList>
    </citation>
    <scope>NUCLEOTIDE SEQUENCE [LARGE SCALE GENOMIC DNA]</scope>
    <source>
        <strain evidence="2 3">CC31F</strain>
    </source>
</reference>